<evidence type="ECO:0000259" key="2">
    <source>
        <dbReference type="Pfam" id="PF05193"/>
    </source>
</evidence>
<evidence type="ECO:0000259" key="1">
    <source>
        <dbReference type="Pfam" id="PF00675"/>
    </source>
</evidence>
<feature type="domain" description="Peptidase M16 N-terminal" evidence="1">
    <location>
        <begin position="65"/>
        <end position="154"/>
    </location>
</feature>
<evidence type="ECO:0000313" key="4">
    <source>
        <dbReference type="Proteomes" id="UP001381693"/>
    </source>
</evidence>
<dbReference type="AlphaFoldDB" id="A0AAN8WQ44"/>
<dbReference type="EMBL" id="JAXCGZ010015486">
    <property type="protein sequence ID" value="KAK7070200.1"/>
    <property type="molecule type" value="Genomic_DNA"/>
</dbReference>
<reference evidence="3 4" key="1">
    <citation type="submission" date="2023-11" db="EMBL/GenBank/DDBJ databases">
        <title>Halocaridina rubra genome assembly.</title>
        <authorList>
            <person name="Smith C."/>
        </authorList>
    </citation>
    <scope>NUCLEOTIDE SEQUENCE [LARGE SCALE GENOMIC DNA]</scope>
    <source>
        <strain evidence="3">EP-1</strain>
        <tissue evidence="3">Whole</tissue>
    </source>
</reference>
<dbReference type="Proteomes" id="UP001381693">
    <property type="component" value="Unassembled WGS sequence"/>
</dbReference>
<comment type="caution">
    <text evidence="3">The sequence shown here is derived from an EMBL/GenBank/DDBJ whole genome shotgun (WGS) entry which is preliminary data.</text>
</comment>
<organism evidence="3 4">
    <name type="scientific">Halocaridina rubra</name>
    <name type="common">Hawaiian red shrimp</name>
    <dbReference type="NCBI Taxonomy" id="373956"/>
    <lineage>
        <taxon>Eukaryota</taxon>
        <taxon>Metazoa</taxon>
        <taxon>Ecdysozoa</taxon>
        <taxon>Arthropoda</taxon>
        <taxon>Crustacea</taxon>
        <taxon>Multicrustacea</taxon>
        <taxon>Malacostraca</taxon>
        <taxon>Eumalacostraca</taxon>
        <taxon>Eucarida</taxon>
        <taxon>Decapoda</taxon>
        <taxon>Pleocyemata</taxon>
        <taxon>Caridea</taxon>
        <taxon>Atyoidea</taxon>
        <taxon>Atyidae</taxon>
        <taxon>Halocaridina</taxon>
    </lineage>
</organism>
<keyword evidence="4" id="KW-1185">Reference proteome</keyword>
<evidence type="ECO:0000313" key="3">
    <source>
        <dbReference type="EMBL" id="KAK7070200.1"/>
    </source>
</evidence>
<dbReference type="InterPro" id="IPR011249">
    <property type="entry name" value="Metalloenz_LuxS/M16"/>
</dbReference>
<accession>A0AAN8WQ44</accession>
<protein>
    <submittedName>
        <fullName evidence="3">Uncharacterized protein</fullName>
    </submittedName>
</protein>
<dbReference type="Pfam" id="PF00675">
    <property type="entry name" value="Peptidase_M16"/>
    <property type="match status" value="1"/>
</dbReference>
<dbReference type="SUPFAM" id="SSF63411">
    <property type="entry name" value="LuxS/MPP-like metallohydrolase"/>
    <property type="match status" value="3"/>
</dbReference>
<dbReference type="InterPro" id="IPR011765">
    <property type="entry name" value="Pept_M16_N"/>
</dbReference>
<dbReference type="PANTHER" id="PTHR43016">
    <property type="entry name" value="PRESEQUENCE PROTEASE"/>
    <property type="match status" value="1"/>
</dbReference>
<dbReference type="Gene3D" id="3.30.830.10">
    <property type="entry name" value="Metalloenzyme, LuxS/M16 peptidase-like"/>
    <property type="match status" value="4"/>
</dbReference>
<dbReference type="FunFam" id="3.30.830.10:FF:000015">
    <property type="entry name" value="Putative zinc metalloprotease"/>
    <property type="match status" value="1"/>
</dbReference>
<dbReference type="FunFam" id="3.30.830.10:FF:000031">
    <property type="entry name" value="Putative zinc metalloprotease"/>
    <property type="match status" value="1"/>
</dbReference>
<feature type="domain" description="Peptidase M16 C-terminal" evidence="2">
    <location>
        <begin position="210"/>
        <end position="382"/>
    </location>
</feature>
<proteinExistence type="predicted"/>
<gene>
    <name evidence="3" type="ORF">SK128_011894</name>
</gene>
<dbReference type="InterPro" id="IPR007863">
    <property type="entry name" value="Peptidase_M16_C"/>
</dbReference>
<name>A0AAN8WQ44_HALRR</name>
<sequence length="967" mass="109622">MAAPCQNCQQEGNLTLSSNYEMLCELKASGTVPVRKYRSKRTGMRIVIGNVEGPMVNGFLTLATEAHDDDGLPHTLEHLVFLGSEDYPFKGVLDLLASRCLAYGTNAWTDTDHTAYTVRTAGSEGFLNLLPIYLDHLLYPTLTESAFITEVYHITGEGEDAGVVYSEMQARENSEYDRCYLAMLRAMFPEPSGFRSETGGIMKNLRESTNIDKIRKYHSEFYRPENINIIVTGQVEPEQVFAALESVEQKILSKGERSPYSRPWESPVPPLEMDIDELVVYPSDVEDTALVIVAWRGPSAVMDFNEVTSMDVLLEYLTYSSVSPLPSIFVEVDDPLASYVLYGWYEFNESVFYFEFSGVPRAKVDLVKPLLMDTLNQLVSGKAQIDMKIMKDILANLILKQDSRLETSPHDTLADFVIGDILYGYSCEHLDARINKKLWYHRLTHETDEFWLNLIRKYFINRPSVVIRGVPSISEATRLQEEEKYRIEARKVELGEEHLKTWVDRLENAQYNNEIPPPSQMLQSVPVPSVASINFHPSSAYSNHISFDPQVDVSRPQPEFSQLLSNLPVKFQLDDLNSNFVEIVAVLDSSSLLPTLRPYLTLYLDLIFESPISRGEVIVPYEEVVRELTADTLSRDTGIGLGLYRGQFSIGPYSSNVAVILKMEMEKYVRGVQWLREILFSTQFNADRIRVKANKLLNSIGEYKRSGSKILQLMYNDVNFKKDTNLNQLTILRQQKFLTSLLERLVTEENIVLKEIEEVRSTIVHKDRIVIHMATSIEKLATIVDPMAPWTNFMTGADTPKDKLLNIIPDSQLLSQENLGNVTGFLTGVGSVESSYLLQTTYCVTEHRDWDVPAILTAIQYLTQLEGPMWRGIRGKGLAYEYAMTLLPTEGTITLKLARAAQLTDAYIEALNIINNHINGSTSWDDDLLESARSSLIYEVIDREAVVADVVQQSLLAYFRRVPHTYN</sequence>
<dbReference type="Pfam" id="PF05193">
    <property type="entry name" value="Peptidase_M16_C"/>
    <property type="match status" value="1"/>
</dbReference>
<feature type="non-terminal residue" evidence="3">
    <location>
        <position position="967"/>
    </location>
</feature>
<dbReference type="GO" id="GO:0046872">
    <property type="term" value="F:metal ion binding"/>
    <property type="evidence" value="ECO:0007669"/>
    <property type="project" value="InterPro"/>
</dbReference>
<dbReference type="PANTHER" id="PTHR43016:SF16">
    <property type="entry name" value="METALLOPROTEASE, PUTATIVE (AFU_ORTHOLOGUE AFUA_4G07610)-RELATED"/>
    <property type="match status" value="1"/>
</dbReference>